<dbReference type="PROSITE" id="PS50853">
    <property type="entry name" value="FN3"/>
    <property type="match status" value="1"/>
</dbReference>
<feature type="region of interest" description="Disordered" evidence="2">
    <location>
        <begin position="167"/>
        <end position="188"/>
    </location>
</feature>
<feature type="compositionally biased region" description="Low complexity" evidence="2">
    <location>
        <begin position="716"/>
        <end position="738"/>
    </location>
</feature>
<evidence type="ECO:0000313" key="4">
    <source>
        <dbReference type="EMBL" id="KAG7730351.1"/>
    </source>
</evidence>
<evidence type="ECO:0000256" key="2">
    <source>
        <dbReference type="SAM" id="MobiDB-lite"/>
    </source>
</evidence>
<name>A0AAN6DA88_9ASCO</name>
<evidence type="ECO:0000313" key="5">
    <source>
        <dbReference type="Proteomes" id="UP000738402"/>
    </source>
</evidence>
<dbReference type="InterPro" id="IPR036116">
    <property type="entry name" value="FN3_sf"/>
</dbReference>
<dbReference type="Proteomes" id="UP000738402">
    <property type="component" value="Unassembled WGS sequence"/>
</dbReference>
<gene>
    <name evidence="4" type="ORF">KL933_000146</name>
</gene>
<dbReference type="CDD" id="cd00063">
    <property type="entry name" value="FN3"/>
    <property type="match status" value="1"/>
</dbReference>
<accession>A0AAN6DA88</accession>
<evidence type="ECO:0000256" key="1">
    <source>
        <dbReference type="SAM" id="Coils"/>
    </source>
</evidence>
<feature type="domain" description="Fibronectin type-III" evidence="3">
    <location>
        <begin position="39"/>
        <end position="144"/>
    </location>
</feature>
<dbReference type="InterPro" id="IPR003961">
    <property type="entry name" value="FN3_dom"/>
</dbReference>
<keyword evidence="1" id="KW-0175">Coiled coil</keyword>
<dbReference type="Gene3D" id="2.60.40.10">
    <property type="entry name" value="Immunoglobulins"/>
    <property type="match status" value="1"/>
</dbReference>
<comment type="caution">
    <text evidence="4">The sequence shown here is derived from an EMBL/GenBank/DDBJ whole genome shotgun (WGS) entry which is preliminary data.</text>
</comment>
<proteinExistence type="predicted"/>
<feature type="compositionally biased region" description="Basic and acidic residues" evidence="2">
    <location>
        <begin position="774"/>
        <end position="786"/>
    </location>
</feature>
<evidence type="ECO:0000259" key="3">
    <source>
        <dbReference type="PROSITE" id="PS50853"/>
    </source>
</evidence>
<dbReference type="AlphaFoldDB" id="A0AAN6DA88"/>
<dbReference type="EMBL" id="JAHLUH010000001">
    <property type="protein sequence ID" value="KAG7730351.1"/>
    <property type="molecule type" value="Genomic_DNA"/>
</dbReference>
<protein>
    <recommendedName>
        <fullName evidence="3">Fibronectin type-III domain-containing protein</fullName>
    </recommendedName>
</protein>
<sequence length="793" mass="89063">MLVLVVLALLGFLWLLNRLLVLLSVPLDRSIKNLNISIPPVPLISIDKVTHSSMVLHWDYPVDDDEHEQTPDGPPVLSHTLPKSISHYLLYINGIQTAVIDGNLQSCVISGLNPESNYQVDLVAFNIANFRSKSSPVYVKTGKNDMAEPDHPDELLNVLIPDDERETVTKKSTFRQKSPAGRSRSNTVDQENYKARIHPHLITDINELKFLLETGLEAVRSLTRASKELETDFVDEEASLLAARNEAKERRKLEDQNRSSLRQEIKFLEETRMRSESRIASDQTKLATRRRKIEEKRRQMQDWEAILVEKRAAKEKLAAAEPAELEALKLQVEQLNKDIFRLQTEIHDVEEDIKYESSNRKRLDALKQHLQGLFESLRTFVDEQTGVLKPEGRAVLATIVELKPEWEQDLKNEFTLDEHFELQWRAVRQKDKEKIDHLKRQLDEKWSRPSSQYEGLGSFNDGSISNILSTAMSRMNTTMTYNTLSPEPAASTSPKLWNAPAGGQRDMFFNLLDQPQSSESPPPSHMSNFDFLPDLTIPGTRMGYGDSLMFQDSSSFGMQPAMNALVPNTSDDQIFSSSLDLGMSTSPGVRESSKFFGSLGSHSKMKSTGSVADSSQDAAMDFDLSRARSTSFGSSIWNNGGSNSNWASMNILDKQLSSDMVPKIYTENEEKQDKVPSSPSFFKTKLFKFGTSPTKPATKSSDRSEDTSVGVEEELSSVSMSGSATPGLLSSSFGSKSSRFFKLKKNQPDDQTLDTRPESPSGNLISRRLSFAFKRGDKDKDPKADSIIEESEE</sequence>
<organism evidence="4 5">
    <name type="scientific">Ogataea haglerorum</name>
    <dbReference type="NCBI Taxonomy" id="1937702"/>
    <lineage>
        <taxon>Eukaryota</taxon>
        <taxon>Fungi</taxon>
        <taxon>Dikarya</taxon>
        <taxon>Ascomycota</taxon>
        <taxon>Saccharomycotina</taxon>
        <taxon>Pichiomycetes</taxon>
        <taxon>Pichiales</taxon>
        <taxon>Pichiaceae</taxon>
        <taxon>Ogataea</taxon>
    </lineage>
</organism>
<dbReference type="SMART" id="SM00060">
    <property type="entry name" value="FN3"/>
    <property type="match status" value="1"/>
</dbReference>
<feature type="coiled-coil region" evidence="1">
    <location>
        <begin position="243"/>
        <end position="352"/>
    </location>
</feature>
<feature type="region of interest" description="Disordered" evidence="2">
    <location>
        <begin position="692"/>
        <end position="793"/>
    </location>
</feature>
<dbReference type="SUPFAM" id="SSF49265">
    <property type="entry name" value="Fibronectin type III"/>
    <property type="match status" value="1"/>
</dbReference>
<reference evidence="4" key="1">
    <citation type="journal article" date="2021" name="G3 (Bethesda)">
        <title>Genomic diversity, chromosomal rearrangements, and interspecies hybridization in the ogataea polymorpha species complex.</title>
        <authorList>
            <person name="Hanson S.J."/>
            <person name="Cinneide E.O."/>
            <person name="Salzberg L.I."/>
            <person name="Wolfe K.H."/>
            <person name="McGowan J."/>
            <person name="Fitzpatrick D.A."/>
            <person name="Matlin K."/>
        </authorList>
    </citation>
    <scope>NUCLEOTIDE SEQUENCE</scope>
    <source>
        <strain evidence="4">83-405-1</strain>
    </source>
</reference>
<dbReference type="InterPro" id="IPR013783">
    <property type="entry name" value="Ig-like_fold"/>
</dbReference>